<sequence>MRATRAALSCVVGHGSAVYFLANRLGFAKNAFVDRGREKKMGRVEHILSAQPADLSQLRSVHYINGAQHRYDLRSSGVP</sequence>
<dbReference type="Proteomes" id="UP000078492">
    <property type="component" value="Unassembled WGS sequence"/>
</dbReference>
<evidence type="ECO:0000313" key="1">
    <source>
        <dbReference type="EMBL" id="KYN17605.1"/>
    </source>
</evidence>
<evidence type="ECO:0000313" key="2">
    <source>
        <dbReference type="Proteomes" id="UP000078492"/>
    </source>
</evidence>
<keyword evidence="2" id="KW-1185">Reference proteome</keyword>
<dbReference type="EMBL" id="KQ980107">
    <property type="protein sequence ID" value="KYN17605.1"/>
    <property type="molecule type" value="Genomic_DNA"/>
</dbReference>
<protein>
    <submittedName>
        <fullName evidence="1">Uncharacterized protein</fullName>
    </submittedName>
</protein>
<name>A0A195DXH7_9HYME</name>
<proteinExistence type="predicted"/>
<organism evidence="1 2">
    <name type="scientific">Trachymyrmex cornetzi</name>
    <dbReference type="NCBI Taxonomy" id="471704"/>
    <lineage>
        <taxon>Eukaryota</taxon>
        <taxon>Metazoa</taxon>
        <taxon>Ecdysozoa</taxon>
        <taxon>Arthropoda</taxon>
        <taxon>Hexapoda</taxon>
        <taxon>Insecta</taxon>
        <taxon>Pterygota</taxon>
        <taxon>Neoptera</taxon>
        <taxon>Endopterygota</taxon>
        <taxon>Hymenoptera</taxon>
        <taxon>Apocrita</taxon>
        <taxon>Aculeata</taxon>
        <taxon>Formicoidea</taxon>
        <taxon>Formicidae</taxon>
        <taxon>Myrmicinae</taxon>
        <taxon>Trachymyrmex</taxon>
    </lineage>
</organism>
<reference evidence="1 2" key="1">
    <citation type="submission" date="2015-09" db="EMBL/GenBank/DDBJ databases">
        <title>Trachymyrmex cornetzi WGS genome.</title>
        <authorList>
            <person name="Nygaard S."/>
            <person name="Hu H."/>
            <person name="Boomsma J."/>
            <person name="Zhang G."/>
        </authorList>
    </citation>
    <scope>NUCLEOTIDE SEQUENCE [LARGE SCALE GENOMIC DNA]</scope>
    <source>
        <strain evidence="1">Tcor2-1</strain>
        <tissue evidence="1">Whole body</tissue>
    </source>
</reference>
<accession>A0A195DXH7</accession>
<gene>
    <name evidence="1" type="ORF">ALC57_09974</name>
</gene>
<dbReference type="AlphaFoldDB" id="A0A195DXH7"/>